<sequence>MAKQTSDITLSGKLGDHVHYHRNGKHFTKRASTKPHNFSPGSVAAQETFGLGSAVGKQLKIALKPVLDEYKYDGIHNRLTEVCKQIFRKGPIHPSETKRFEDYNIKMLLGLNLNRHTAIESLIYKNPLELLYSPTGEIKIMVNEHNPTEVFPNHLKMYAASIRFLFLIIDLEKPSHTHHQTQEIIIPLNQSHFAKIQGSVHLGSVDNKLLMCCTQLRYYGNADCHSYSNNKKLVAAAITAIEYIKNGAFVSYPPFNQHEAKPLANKGVPLNTIAIKWE</sequence>
<comment type="caution">
    <text evidence="1">The sequence shown here is derived from an EMBL/GenBank/DDBJ whole genome shotgun (WGS) entry which is preliminary data.</text>
</comment>
<proteinExistence type="predicted"/>
<name>A0ABV6HQ42_9SPHI</name>
<keyword evidence="2" id="KW-1185">Reference proteome</keyword>
<organism evidence="1 2">
    <name type="scientific">Olivibacter oleidegradans</name>
    <dbReference type="NCBI Taxonomy" id="760123"/>
    <lineage>
        <taxon>Bacteria</taxon>
        <taxon>Pseudomonadati</taxon>
        <taxon>Bacteroidota</taxon>
        <taxon>Sphingobacteriia</taxon>
        <taxon>Sphingobacteriales</taxon>
        <taxon>Sphingobacteriaceae</taxon>
        <taxon>Olivibacter</taxon>
    </lineage>
</organism>
<dbReference type="RefSeq" id="WP_130856465.1">
    <property type="nucleotide sequence ID" value="NZ_JBHLWO010000002.1"/>
</dbReference>
<dbReference type="EMBL" id="JBHLWO010000002">
    <property type="protein sequence ID" value="MFC0321004.1"/>
    <property type="molecule type" value="Genomic_DNA"/>
</dbReference>
<gene>
    <name evidence="1" type="ORF">ACFFI0_21950</name>
</gene>
<protein>
    <submittedName>
        <fullName evidence="1">Uncharacterized protein</fullName>
    </submittedName>
</protein>
<reference evidence="1 2" key="1">
    <citation type="submission" date="2024-09" db="EMBL/GenBank/DDBJ databases">
        <authorList>
            <person name="Sun Q."/>
            <person name="Mori K."/>
        </authorList>
    </citation>
    <scope>NUCLEOTIDE SEQUENCE [LARGE SCALE GENOMIC DNA]</scope>
    <source>
        <strain evidence="1 2">CCM 7765</strain>
    </source>
</reference>
<evidence type="ECO:0000313" key="1">
    <source>
        <dbReference type="EMBL" id="MFC0321004.1"/>
    </source>
</evidence>
<evidence type="ECO:0000313" key="2">
    <source>
        <dbReference type="Proteomes" id="UP001589774"/>
    </source>
</evidence>
<accession>A0ABV6HQ42</accession>
<dbReference type="Proteomes" id="UP001589774">
    <property type="component" value="Unassembled WGS sequence"/>
</dbReference>